<gene>
    <name evidence="2" type="ORF">NDU88_006673</name>
</gene>
<feature type="region of interest" description="Disordered" evidence="1">
    <location>
        <begin position="1"/>
        <end position="28"/>
    </location>
</feature>
<dbReference type="Proteomes" id="UP001066276">
    <property type="component" value="Chromosome 8"/>
</dbReference>
<sequence>MCIPTSETKSAVFRRSQDGGRDGSVVSKLRPVPRKNILWAPPRVSERGAIEEDDASGIRRPPGAPGRPPLLAGTECRSGPGRTGGRAALPAEDLSAGRLQTLGRRAPQPKHSSVWGD</sequence>
<dbReference type="EMBL" id="JANPWB010000012">
    <property type="protein sequence ID" value="KAJ1118482.1"/>
    <property type="molecule type" value="Genomic_DNA"/>
</dbReference>
<reference evidence="2" key="1">
    <citation type="journal article" date="2022" name="bioRxiv">
        <title>Sequencing and chromosome-scale assembly of the giantPleurodeles waltlgenome.</title>
        <authorList>
            <person name="Brown T."/>
            <person name="Elewa A."/>
            <person name="Iarovenko S."/>
            <person name="Subramanian E."/>
            <person name="Araus A.J."/>
            <person name="Petzold A."/>
            <person name="Susuki M."/>
            <person name="Suzuki K.-i.T."/>
            <person name="Hayashi T."/>
            <person name="Toyoda A."/>
            <person name="Oliveira C."/>
            <person name="Osipova E."/>
            <person name="Leigh N.D."/>
            <person name="Simon A."/>
            <person name="Yun M.H."/>
        </authorList>
    </citation>
    <scope>NUCLEOTIDE SEQUENCE</scope>
    <source>
        <strain evidence="2">20211129_DDA</strain>
        <tissue evidence="2">Liver</tissue>
    </source>
</reference>
<feature type="region of interest" description="Disordered" evidence="1">
    <location>
        <begin position="40"/>
        <end position="117"/>
    </location>
</feature>
<evidence type="ECO:0000313" key="2">
    <source>
        <dbReference type="EMBL" id="KAJ1118482.1"/>
    </source>
</evidence>
<dbReference type="AlphaFoldDB" id="A0AAV7NR09"/>
<evidence type="ECO:0000313" key="3">
    <source>
        <dbReference type="Proteomes" id="UP001066276"/>
    </source>
</evidence>
<keyword evidence="3" id="KW-1185">Reference proteome</keyword>
<organism evidence="2 3">
    <name type="scientific">Pleurodeles waltl</name>
    <name type="common">Iberian ribbed newt</name>
    <dbReference type="NCBI Taxonomy" id="8319"/>
    <lineage>
        <taxon>Eukaryota</taxon>
        <taxon>Metazoa</taxon>
        <taxon>Chordata</taxon>
        <taxon>Craniata</taxon>
        <taxon>Vertebrata</taxon>
        <taxon>Euteleostomi</taxon>
        <taxon>Amphibia</taxon>
        <taxon>Batrachia</taxon>
        <taxon>Caudata</taxon>
        <taxon>Salamandroidea</taxon>
        <taxon>Salamandridae</taxon>
        <taxon>Pleurodelinae</taxon>
        <taxon>Pleurodeles</taxon>
    </lineage>
</organism>
<comment type="caution">
    <text evidence="2">The sequence shown here is derived from an EMBL/GenBank/DDBJ whole genome shotgun (WGS) entry which is preliminary data.</text>
</comment>
<protein>
    <submittedName>
        <fullName evidence="2">Uncharacterized protein</fullName>
    </submittedName>
</protein>
<evidence type="ECO:0000256" key="1">
    <source>
        <dbReference type="SAM" id="MobiDB-lite"/>
    </source>
</evidence>
<name>A0AAV7NR09_PLEWA</name>
<proteinExistence type="predicted"/>
<accession>A0AAV7NR09</accession>